<reference evidence="2" key="1">
    <citation type="submission" date="2021-02" db="EMBL/GenBank/DDBJ databases">
        <title>Fulvivirga sp. S481 isolated from sea water.</title>
        <authorList>
            <person name="Bae S.S."/>
            <person name="Baek K."/>
        </authorList>
    </citation>
    <scope>NUCLEOTIDE SEQUENCE</scope>
    <source>
        <strain evidence="2">S481</strain>
    </source>
</reference>
<proteinExistence type="predicted"/>
<dbReference type="GO" id="GO:0008757">
    <property type="term" value="F:S-adenosylmethionine-dependent methyltransferase activity"/>
    <property type="evidence" value="ECO:0007669"/>
    <property type="project" value="InterPro"/>
</dbReference>
<dbReference type="PANTHER" id="PTHR24422:SF8">
    <property type="entry name" value="CHEMOTAXIS PROTEIN"/>
    <property type="match status" value="1"/>
</dbReference>
<dbReference type="SMART" id="SM00138">
    <property type="entry name" value="MeTrc"/>
    <property type="match status" value="1"/>
</dbReference>
<evidence type="ECO:0000259" key="1">
    <source>
        <dbReference type="PROSITE" id="PS50123"/>
    </source>
</evidence>
<dbReference type="Pfam" id="PF01739">
    <property type="entry name" value="CheR"/>
    <property type="match status" value="1"/>
</dbReference>
<evidence type="ECO:0000313" key="2">
    <source>
        <dbReference type="EMBL" id="QSE97575.1"/>
    </source>
</evidence>
<dbReference type="PROSITE" id="PS50123">
    <property type="entry name" value="CHER"/>
    <property type="match status" value="1"/>
</dbReference>
<feature type="domain" description="CheR-type methyltransferase" evidence="1">
    <location>
        <begin position="1"/>
        <end position="273"/>
    </location>
</feature>
<dbReference type="PRINTS" id="PR00996">
    <property type="entry name" value="CHERMTFRASE"/>
</dbReference>
<dbReference type="InterPro" id="IPR050903">
    <property type="entry name" value="Bact_Chemotaxis_MeTrfase"/>
</dbReference>
<keyword evidence="3" id="KW-1185">Reference proteome</keyword>
<dbReference type="InterPro" id="IPR000780">
    <property type="entry name" value="CheR_MeTrfase"/>
</dbReference>
<dbReference type="Pfam" id="PF03705">
    <property type="entry name" value="CheR_N"/>
    <property type="match status" value="1"/>
</dbReference>
<dbReference type="KEGG" id="fuv:JR347_00360"/>
<dbReference type="RefSeq" id="WP_205722085.1">
    <property type="nucleotide sequence ID" value="NZ_CP070608.1"/>
</dbReference>
<evidence type="ECO:0000313" key="3">
    <source>
        <dbReference type="Proteomes" id="UP000662783"/>
    </source>
</evidence>
<dbReference type="SUPFAM" id="SSF47757">
    <property type="entry name" value="Chemotaxis receptor methyltransferase CheR, N-terminal domain"/>
    <property type="match status" value="1"/>
</dbReference>
<organism evidence="2 3">
    <name type="scientific">Fulvivirga lutea</name>
    <dbReference type="NCBI Taxonomy" id="2810512"/>
    <lineage>
        <taxon>Bacteria</taxon>
        <taxon>Pseudomonadati</taxon>
        <taxon>Bacteroidota</taxon>
        <taxon>Cytophagia</taxon>
        <taxon>Cytophagales</taxon>
        <taxon>Fulvivirgaceae</taxon>
        <taxon>Fulvivirga</taxon>
    </lineage>
</organism>
<dbReference type="EMBL" id="CP070608">
    <property type="protein sequence ID" value="QSE97575.1"/>
    <property type="molecule type" value="Genomic_DNA"/>
</dbReference>
<dbReference type="InterPro" id="IPR029063">
    <property type="entry name" value="SAM-dependent_MTases_sf"/>
</dbReference>
<dbReference type="SUPFAM" id="SSF53335">
    <property type="entry name" value="S-adenosyl-L-methionine-dependent methyltransferases"/>
    <property type="match status" value="1"/>
</dbReference>
<dbReference type="Proteomes" id="UP000662783">
    <property type="component" value="Chromosome"/>
</dbReference>
<dbReference type="InterPro" id="IPR022642">
    <property type="entry name" value="CheR_C"/>
</dbReference>
<sequence>MALTKEEIDSFTSVLFQRYGLDFTCYEPQSLNRRLNRVLHVLKIDTLHDLWSAMLKDKNLIFKFMDEISVGLTSMFRDPMMWSGLRTVLYNEFKGRSKIDIWNAGCSTGEEVFTLAIVLKEMNLLEQANILATDMNQTALQVAKSGIYHKVKMVEYESKFKEYNRFGNFSKYYLPHESMHVQMNHELNSAVTYKYHNLITDPVNGSYDFIFCRNVMIYFDAPAKAKLMEKFLSVLKPGGYFIQGFFDSILSEDEKSNFNSDLVKLRIFRKVKGQALQQDSFRRTA</sequence>
<protein>
    <submittedName>
        <fullName evidence="2">Protein-glutamate O-methyltransferase CheR</fullName>
    </submittedName>
</protein>
<gene>
    <name evidence="2" type="ORF">JR347_00360</name>
</gene>
<dbReference type="AlphaFoldDB" id="A0A974WGE9"/>
<dbReference type="PANTHER" id="PTHR24422">
    <property type="entry name" value="CHEMOTAXIS PROTEIN METHYLTRANSFERASE"/>
    <property type="match status" value="1"/>
</dbReference>
<dbReference type="InterPro" id="IPR022641">
    <property type="entry name" value="CheR_N"/>
</dbReference>
<name>A0A974WGE9_9BACT</name>
<accession>A0A974WGE9</accession>
<dbReference type="Gene3D" id="3.40.50.150">
    <property type="entry name" value="Vaccinia Virus protein VP39"/>
    <property type="match status" value="1"/>
</dbReference>